<proteinExistence type="predicted"/>
<dbReference type="OrthoDB" id="672370at2759"/>
<accession>A0A9Q0FL09</accession>
<keyword evidence="2" id="KW-1185">Reference proteome</keyword>
<reference evidence="1" key="1">
    <citation type="submission" date="2022-02" db="EMBL/GenBank/DDBJ databases">
        <authorList>
            <person name="Henning P.M."/>
            <person name="McCubbin A.G."/>
            <person name="Shore J.S."/>
        </authorList>
    </citation>
    <scope>NUCLEOTIDE SEQUENCE</scope>
    <source>
        <strain evidence="1">F60SS</strain>
        <tissue evidence="1">Leaves</tissue>
    </source>
</reference>
<evidence type="ECO:0000313" key="1">
    <source>
        <dbReference type="EMBL" id="KAJ4833464.1"/>
    </source>
</evidence>
<organism evidence="1 2">
    <name type="scientific">Turnera subulata</name>
    <dbReference type="NCBI Taxonomy" id="218843"/>
    <lineage>
        <taxon>Eukaryota</taxon>
        <taxon>Viridiplantae</taxon>
        <taxon>Streptophyta</taxon>
        <taxon>Embryophyta</taxon>
        <taxon>Tracheophyta</taxon>
        <taxon>Spermatophyta</taxon>
        <taxon>Magnoliopsida</taxon>
        <taxon>eudicotyledons</taxon>
        <taxon>Gunneridae</taxon>
        <taxon>Pentapetalae</taxon>
        <taxon>rosids</taxon>
        <taxon>fabids</taxon>
        <taxon>Malpighiales</taxon>
        <taxon>Passifloraceae</taxon>
        <taxon>Turnera</taxon>
    </lineage>
</organism>
<sequence length="185" mass="20026">MNNPTTEAPAPAPGAPGLPVSVPELIRSLEQATMVAKELQSIKGHNHLIQIYSSLYHAQNQLASFFASQTHLLPHFRSPALPATENTLSSATTADGDELMQVGDDEDDVGASCGAEENSKSSIDGVEEKMRDCFIKNKRPKRRLSPAAEEGRVVGDDYGYAGGVEGFDPQWTKSRALDLIYQFHG</sequence>
<dbReference type="PANTHER" id="PTHR37697:SF2">
    <property type="entry name" value="AP2-LIKE ETHYLENE-RESPONSIVE TRANSCRIPTION FACTOR SNZ"/>
    <property type="match status" value="1"/>
</dbReference>
<gene>
    <name evidence="1" type="ORF">Tsubulata_042208</name>
</gene>
<name>A0A9Q0FL09_9ROSI</name>
<comment type="caution">
    <text evidence="1">The sequence shown here is derived from an EMBL/GenBank/DDBJ whole genome shotgun (WGS) entry which is preliminary data.</text>
</comment>
<evidence type="ECO:0000313" key="2">
    <source>
        <dbReference type="Proteomes" id="UP001141552"/>
    </source>
</evidence>
<reference evidence="1" key="2">
    <citation type="journal article" date="2023" name="Plants (Basel)">
        <title>Annotation of the Turnera subulata (Passifloraceae) Draft Genome Reveals the S-Locus Evolved after the Divergence of Turneroideae from Passifloroideae in a Stepwise Manner.</title>
        <authorList>
            <person name="Henning P.M."/>
            <person name="Roalson E.H."/>
            <person name="Mir W."/>
            <person name="McCubbin A.G."/>
            <person name="Shore J.S."/>
        </authorList>
    </citation>
    <scope>NUCLEOTIDE SEQUENCE</scope>
    <source>
        <strain evidence="1">F60SS</strain>
    </source>
</reference>
<dbReference type="AlphaFoldDB" id="A0A9Q0FL09"/>
<protein>
    <submittedName>
        <fullName evidence="1">Uncharacterized protein</fullName>
    </submittedName>
</protein>
<dbReference type="EMBL" id="JAKUCV010004935">
    <property type="protein sequence ID" value="KAJ4833464.1"/>
    <property type="molecule type" value="Genomic_DNA"/>
</dbReference>
<dbReference type="Proteomes" id="UP001141552">
    <property type="component" value="Unassembled WGS sequence"/>
</dbReference>
<dbReference type="PANTHER" id="PTHR37697">
    <property type="entry name" value="AP2-LIKE ETHYLENE-RESPONSIVE TRANSCRIPTION FACTOR SNZ"/>
    <property type="match status" value="1"/>
</dbReference>